<dbReference type="GO" id="GO:0009214">
    <property type="term" value="P:cyclic nucleotide catabolic process"/>
    <property type="evidence" value="ECO:0007669"/>
    <property type="project" value="UniProtKB-ARBA"/>
</dbReference>
<dbReference type="InterPro" id="IPR035965">
    <property type="entry name" value="PAS-like_dom_sf"/>
</dbReference>
<dbReference type="InterPro" id="IPR003607">
    <property type="entry name" value="HD/PDEase_dom"/>
</dbReference>
<dbReference type="SMART" id="SM00448">
    <property type="entry name" value="REC"/>
    <property type="match status" value="2"/>
</dbReference>
<dbReference type="SUPFAM" id="SSF52172">
    <property type="entry name" value="CheY-like"/>
    <property type="match status" value="2"/>
</dbReference>
<dbReference type="GO" id="GO:0004112">
    <property type="term" value="F:cyclic-nucleotide phosphodiesterase activity"/>
    <property type="evidence" value="ECO:0007669"/>
    <property type="project" value="UniProtKB-ARBA"/>
</dbReference>
<dbReference type="Gene3D" id="1.10.3210.10">
    <property type="entry name" value="Hypothetical protein af1432"/>
    <property type="match status" value="1"/>
</dbReference>
<dbReference type="PANTHER" id="PTHR45228:SF9">
    <property type="entry name" value="3'3'-CGAMP-SPECIFIC PHOSPHODIESTERASE 2"/>
    <property type="match status" value="1"/>
</dbReference>
<reference evidence="9" key="1">
    <citation type="submission" date="2017-05" db="EMBL/GenBank/DDBJ databases">
        <title>Dechlorination kinetics govern the competition between two new strains of the genus Sulfurospirillum.</title>
        <authorList>
            <person name="Buttet G.F."/>
            <person name="Murray A.M."/>
            <person name="Goris T."/>
            <person name="Burion M."/>
            <person name="Lin B."/>
            <person name="Rolle M."/>
            <person name="Maillard J."/>
        </authorList>
    </citation>
    <scope>NUCLEOTIDE SEQUENCE [LARGE SCALE GENOMIC DNA]</scope>
    <source>
        <strain evidence="9">SL2-1</strain>
    </source>
</reference>
<dbReference type="PROSITE" id="PS50112">
    <property type="entry name" value="PAS"/>
    <property type="match status" value="2"/>
</dbReference>
<feature type="domain" description="PAS" evidence="4">
    <location>
        <begin position="427"/>
        <end position="454"/>
    </location>
</feature>
<evidence type="ECO:0000256" key="1">
    <source>
        <dbReference type="ARBA" id="ARBA00022801"/>
    </source>
</evidence>
<dbReference type="EC" id="3.1.4.-" evidence="8"/>
<feature type="domain" description="HD" evidence="6">
    <location>
        <begin position="553"/>
        <end position="677"/>
    </location>
</feature>
<dbReference type="OrthoDB" id="9781223at2"/>
<evidence type="ECO:0000259" key="6">
    <source>
        <dbReference type="PROSITE" id="PS51831"/>
    </source>
</evidence>
<feature type="domain" description="HD-GYP" evidence="7">
    <location>
        <begin position="531"/>
        <end position="728"/>
    </location>
</feature>
<dbReference type="PANTHER" id="PTHR45228">
    <property type="entry name" value="CYCLIC DI-GMP PHOSPHODIESTERASE TM_0186-RELATED"/>
    <property type="match status" value="1"/>
</dbReference>
<dbReference type="InterPro" id="IPR006674">
    <property type="entry name" value="HD_domain"/>
</dbReference>
<dbReference type="SUPFAM" id="SSF55785">
    <property type="entry name" value="PYP-like sensor domain (PAS domain)"/>
    <property type="match status" value="2"/>
</dbReference>
<proteinExistence type="predicted"/>
<dbReference type="CDD" id="cd00130">
    <property type="entry name" value="PAS"/>
    <property type="match status" value="2"/>
</dbReference>
<dbReference type="InterPro" id="IPR001610">
    <property type="entry name" value="PAC"/>
</dbReference>
<keyword evidence="9" id="KW-1185">Reference proteome</keyword>
<dbReference type="PROSITE" id="PS50110">
    <property type="entry name" value="RESPONSE_REGULATORY"/>
    <property type="match status" value="2"/>
</dbReference>
<evidence type="ECO:0000259" key="7">
    <source>
        <dbReference type="PROSITE" id="PS51832"/>
    </source>
</evidence>
<dbReference type="PROSITE" id="PS51831">
    <property type="entry name" value="HD"/>
    <property type="match status" value="1"/>
</dbReference>
<dbReference type="Pfam" id="PF13487">
    <property type="entry name" value="HD_5"/>
    <property type="match status" value="1"/>
</dbReference>
<feature type="modified residue" description="4-aspartylphosphate" evidence="2">
    <location>
        <position position="65"/>
    </location>
</feature>
<dbReference type="InterPro" id="IPR000014">
    <property type="entry name" value="PAS"/>
</dbReference>
<evidence type="ECO:0000259" key="3">
    <source>
        <dbReference type="PROSITE" id="PS50110"/>
    </source>
</evidence>
<feature type="domain" description="Response regulatory" evidence="3">
    <location>
        <begin position="16"/>
        <end position="129"/>
    </location>
</feature>
<feature type="domain" description="PAC" evidence="5">
    <location>
        <begin position="340"/>
        <end position="394"/>
    </location>
</feature>
<organism evidence="8 9">
    <name type="scientific">Sulfurospirillum diekertiae</name>
    <dbReference type="NCBI Taxonomy" id="1854492"/>
    <lineage>
        <taxon>Bacteria</taxon>
        <taxon>Pseudomonadati</taxon>
        <taxon>Campylobacterota</taxon>
        <taxon>Epsilonproteobacteria</taxon>
        <taxon>Campylobacterales</taxon>
        <taxon>Sulfurospirillaceae</taxon>
        <taxon>Sulfurospirillum</taxon>
    </lineage>
</organism>
<dbReference type="InterPro" id="IPR000700">
    <property type="entry name" value="PAS-assoc_C"/>
</dbReference>
<dbReference type="InterPro" id="IPR001789">
    <property type="entry name" value="Sig_transdc_resp-reg_receiver"/>
</dbReference>
<evidence type="ECO:0000259" key="5">
    <source>
        <dbReference type="PROSITE" id="PS50113"/>
    </source>
</evidence>
<dbReference type="InterPro" id="IPR011006">
    <property type="entry name" value="CheY-like_superfamily"/>
</dbReference>
<dbReference type="CDD" id="cd00156">
    <property type="entry name" value="REC"/>
    <property type="match status" value="2"/>
</dbReference>
<keyword evidence="2" id="KW-0597">Phosphoprotein</keyword>
<feature type="domain" description="PAC" evidence="5">
    <location>
        <begin position="479"/>
        <end position="533"/>
    </location>
</feature>
<dbReference type="PROSITE" id="PS51832">
    <property type="entry name" value="HD_GYP"/>
    <property type="match status" value="1"/>
</dbReference>
<dbReference type="RefSeq" id="WP_087438089.1">
    <property type="nucleotide sequence ID" value="NZ_CP021416.1"/>
</dbReference>
<dbReference type="FunFam" id="1.10.3210.10:FF:000018">
    <property type="entry name" value="Two-component system response regulator"/>
    <property type="match status" value="1"/>
</dbReference>
<sequence>MTIDLKSIPKEANVGSILIIDHSRMFSKMLQKELNALGYPIRHANTLHAAIELLTFLSFDLIVLDLTLPDGEGELILQNLHIFEKHKILVYTSDTKTKRCNDWSHYGVLGYLCKTSPLSFVGQEIDRTMKAILKNTTNSILVIDDSPTSAQHIRELLEPLNYHVEIAYDSPSAQRLLNDTPFDLIILDFTSSNNKGESFLVQFRSMKQSIHIPIFVLTEHYNANTVRKLIKQGANEFFHKPFIGEELLQKIAYWIDFGRKTKENFYQKTMLQEYKNAVDRSTIVSKTNKEGIITYANDKFCQISGYRYEELIGQPHSIVRHPSVPKETFKQMWETILKGKKWEGVIKNRRKDGTAYWVNAVINPIVDHNGNIVEFISIRTDISNVHKIHDSLENQLKISEQNFEDAYHMSKQYENAINKSTILTRTDLEGNITFANENFYKTTGFNEAEVIGKNHNITRHKDTPDEVFVDLWGSLKKGKVWKGVLKNQKKNGQAYWVYSTILPIFNKNNTPLEYMAIRRDVSEIITLHVELEATQQEVIYCMGEIAESRSKETGNHVRRVAAYSHLLAQKYGLDKKESDLIASASPMHDIGKVGIPDAILHKPGSLSEEEWTVMRTHSMIGYTILQNSTRPLLKAAATIAKEHHEKYDGSGYPMNLKGTEIHLYARIVSIADVFDALSHDRCYKKAWEDATIFEFFENERGKHFDPQIVDLFLNAKEDFLAIRDSLKDALTYAI</sequence>
<dbReference type="InterPro" id="IPR013655">
    <property type="entry name" value="PAS_fold_3"/>
</dbReference>
<feature type="domain" description="Response regulatory" evidence="3">
    <location>
        <begin position="139"/>
        <end position="255"/>
    </location>
</feature>
<dbReference type="SMART" id="SM00471">
    <property type="entry name" value="HDc"/>
    <property type="match status" value="1"/>
</dbReference>
<dbReference type="InterPro" id="IPR052020">
    <property type="entry name" value="Cyclic_di-GMP/3'3'-cGAMP_PDE"/>
</dbReference>
<dbReference type="Proteomes" id="UP000196005">
    <property type="component" value="Chromosome"/>
</dbReference>
<name>A0A1Y0HLH0_9BACT</name>
<feature type="domain" description="PAS" evidence="4">
    <location>
        <begin position="288"/>
        <end position="314"/>
    </location>
</feature>
<evidence type="ECO:0000259" key="4">
    <source>
        <dbReference type="PROSITE" id="PS50112"/>
    </source>
</evidence>
<dbReference type="SMART" id="SM00091">
    <property type="entry name" value="PAS"/>
    <property type="match status" value="2"/>
</dbReference>
<evidence type="ECO:0000313" key="8">
    <source>
        <dbReference type="EMBL" id="ARU48083.1"/>
    </source>
</evidence>
<dbReference type="EMBL" id="CP021416">
    <property type="protein sequence ID" value="ARU48083.1"/>
    <property type="molecule type" value="Genomic_DNA"/>
</dbReference>
<dbReference type="SMART" id="SM00086">
    <property type="entry name" value="PAC"/>
    <property type="match status" value="2"/>
</dbReference>
<dbReference type="InterPro" id="IPR037522">
    <property type="entry name" value="HD_GYP_dom"/>
</dbReference>
<dbReference type="Gene3D" id="3.30.450.20">
    <property type="entry name" value="PAS domain"/>
    <property type="match status" value="2"/>
</dbReference>
<dbReference type="SUPFAM" id="SSF109604">
    <property type="entry name" value="HD-domain/PDEase-like"/>
    <property type="match status" value="1"/>
</dbReference>
<evidence type="ECO:0000256" key="2">
    <source>
        <dbReference type="PROSITE-ProRule" id="PRU00169"/>
    </source>
</evidence>
<dbReference type="Gene3D" id="3.40.50.2300">
    <property type="match status" value="2"/>
</dbReference>
<protein>
    <submittedName>
        <fullName evidence="8">3'3'-cGAMP-specific phosphodiesterase 2</fullName>
        <ecNumber evidence="8">3.1.4.-</ecNumber>
    </submittedName>
</protein>
<accession>A0A1Y0HLH0</accession>
<dbReference type="KEGG" id="suls:Sdiek1_0916"/>
<dbReference type="Pfam" id="PF00072">
    <property type="entry name" value="Response_reg"/>
    <property type="match status" value="2"/>
</dbReference>
<feature type="modified residue" description="4-aspartylphosphate" evidence="2">
    <location>
        <position position="188"/>
    </location>
</feature>
<dbReference type="GO" id="GO:0000160">
    <property type="term" value="P:phosphorelay signal transduction system"/>
    <property type="evidence" value="ECO:0007669"/>
    <property type="project" value="InterPro"/>
</dbReference>
<dbReference type="Pfam" id="PF08447">
    <property type="entry name" value="PAS_3"/>
    <property type="match status" value="2"/>
</dbReference>
<dbReference type="NCBIfam" id="TIGR00229">
    <property type="entry name" value="sensory_box"/>
    <property type="match status" value="2"/>
</dbReference>
<dbReference type="PROSITE" id="PS50113">
    <property type="entry name" value="PAC"/>
    <property type="match status" value="2"/>
</dbReference>
<gene>
    <name evidence="8" type="ORF">Sdiek1_0916</name>
</gene>
<dbReference type="AlphaFoldDB" id="A0A1Y0HLH0"/>
<evidence type="ECO:0000313" key="9">
    <source>
        <dbReference type="Proteomes" id="UP000196005"/>
    </source>
</evidence>
<keyword evidence="1 8" id="KW-0378">Hydrolase</keyword>
<dbReference type="CDD" id="cd00077">
    <property type="entry name" value="HDc"/>
    <property type="match status" value="1"/>
</dbReference>